<dbReference type="InterPro" id="IPR029072">
    <property type="entry name" value="YebC-like"/>
</dbReference>
<dbReference type="PANTHER" id="PTHR12532:SF0">
    <property type="entry name" value="TRANSLATIONAL ACTIVATOR OF CYTOCHROME C OXIDASE 1"/>
    <property type="match status" value="1"/>
</dbReference>
<dbReference type="Proteomes" id="UP000215902">
    <property type="component" value="Unassembled WGS sequence"/>
</dbReference>
<feature type="domain" description="TACO1/YebC-like second and third" evidence="3">
    <location>
        <begin position="119"/>
        <end position="276"/>
    </location>
</feature>
<accession>A0A267E806</accession>
<dbReference type="Pfam" id="PF20772">
    <property type="entry name" value="TACO1_YebC_N"/>
    <property type="match status" value="1"/>
</dbReference>
<dbReference type="InterPro" id="IPR026564">
    <property type="entry name" value="Transcrip_reg_TACO1-like_dom3"/>
</dbReference>
<proteinExistence type="inferred from homology"/>
<gene>
    <name evidence="5" type="ORF">BOX15_Mlig009972g1</name>
    <name evidence="6" type="ORF">BOX15_Mlig032368g1</name>
</gene>
<comment type="caution">
    <text evidence="5">The sequence shown here is derived from an EMBL/GenBank/DDBJ whole genome shotgun (WGS) entry which is preliminary data.</text>
</comment>
<feature type="domain" description="TACO1/YebC-like N-terminal" evidence="4">
    <location>
        <begin position="43"/>
        <end position="111"/>
    </location>
</feature>
<dbReference type="Pfam" id="PF01709">
    <property type="entry name" value="Transcrip_reg"/>
    <property type="match status" value="1"/>
</dbReference>
<keyword evidence="7" id="KW-1185">Reference proteome</keyword>
<evidence type="ECO:0000259" key="3">
    <source>
        <dbReference type="Pfam" id="PF01709"/>
    </source>
</evidence>
<evidence type="ECO:0000313" key="5">
    <source>
        <dbReference type="EMBL" id="PAA57556.1"/>
    </source>
</evidence>
<sequence length="294" mass="31825">SRLIFRALFSPLGAFVVPSVGKTWTASAASAPLLLSRRLAGHSRWQNVRGDKEAGMAQKRTLMSLYTRMLRQAVINGNGSTNVQTNVHLKAVFDKAKSDNVPLKTLERMLAAKSVEAAESYAVEVRGRGGICLLVVSNSPHRTKCKHEVASQVKRIGLEVAGIDSSISKNFYEKKGCVEVAHDPERLPNLDRATELALEFDCTDVRFESAGDSVEGGSGAFVFDCAPVAINSVADGLRSAGLSVLDASVRYEPFERVEIDEQTMKLLNELADRLRDSVGGFVELFDNVAPVGAT</sequence>
<dbReference type="EMBL" id="NIVC01002472">
    <property type="protein sequence ID" value="PAA57556.1"/>
    <property type="molecule type" value="Genomic_DNA"/>
</dbReference>
<dbReference type="PANTHER" id="PTHR12532">
    <property type="entry name" value="TRANSLATIONAL ACTIVATOR OF CYTOCHROME C OXIDASE 1"/>
    <property type="match status" value="1"/>
</dbReference>
<dbReference type="InterPro" id="IPR002876">
    <property type="entry name" value="Transcrip_reg_TACO1-like"/>
</dbReference>
<evidence type="ECO:0000256" key="2">
    <source>
        <dbReference type="SAM" id="SignalP"/>
    </source>
</evidence>
<dbReference type="InterPro" id="IPR017856">
    <property type="entry name" value="Integrase-like_N"/>
</dbReference>
<evidence type="ECO:0000256" key="1">
    <source>
        <dbReference type="ARBA" id="ARBA00008724"/>
    </source>
</evidence>
<dbReference type="STRING" id="282301.A0A267E806"/>
<comment type="similarity">
    <text evidence="1">Belongs to the TACO1 family.</text>
</comment>
<dbReference type="GO" id="GO:0005739">
    <property type="term" value="C:mitochondrion"/>
    <property type="evidence" value="ECO:0007669"/>
    <property type="project" value="TreeGrafter"/>
</dbReference>
<dbReference type="Gene3D" id="3.30.70.980">
    <property type="match status" value="2"/>
</dbReference>
<protein>
    <submittedName>
        <fullName evidence="5">Uncharacterized protein</fullName>
    </submittedName>
</protein>
<dbReference type="EMBL" id="NIVC01002236">
    <property type="protein sequence ID" value="PAA59733.1"/>
    <property type="molecule type" value="Genomic_DNA"/>
</dbReference>
<dbReference type="Gene3D" id="1.10.10.200">
    <property type="match status" value="1"/>
</dbReference>
<dbReference type="AlphaFoldDB" id="A0A267E806"/>
<feature type="non-terminal residue" evidence="5">
    <location>
        <position position="1"/>
    </location>
</feature>
<keyword evidence="2" id="KW-0732">Signal</keyword>
<dbReference type="OrthoDB" id="2017544at2759"/>
<feature type="signal peptide" evidence="2">
    <location>
        <begin position="1"/>
        <end position="21"/>
    </location>
</feature>
<evidence type="ECO:0000313" key="7">
    <source>
        <dbReference type="Proteomes" id="UP000215902"/>
    </source>
</evidence>
<reference evidence="5 7" key="1">
    <citation type="submission" date="2017-06" db="EMBL/GenBank/DDBJ databases">
        <title>A platform for efficient transgenesis in Macrostomum lignano, a flatworm model organism for stem cell research.</title>
        <authorList>
            <person name="Berezikov E."/>
        </authorList>
    </citation>
    <scope>NUCLEOTIDE SEQUENCE [LARGE SCALE GENOMIC DNA]</scope>
    <source>
        <strain evidence="5">DV1</strain>
        <tissue evidence="5">Whole organism</tissue>
    </source>
</reference>
<evidence type="ECO:0000313" key="6">
    <source>
        <dbReference type="EMBL" id="PAA59733.1"/>
    </source>
</evidence>
<feature type="chain" id="PRO_5011916004" evidence="2">
    <location>
        <begin position="22"/>
        <end position="294"/>
    </location>
</feature>
<evidence type="ECO:0000259" key="4">
    <source>
        <dbReference type="Pfam" id="PF20772"/>
    </source>
</evidence>
<dbReference type="SUPFAM" id="SSF75625">
    <property type="entry name" value="YebC-like"/>
    <property type="match status" value="1"/>
</dbReference>
<organism evidence="5 7">
    <name type="scientific">Macrostomum lignano</name>
    <dbReference type="NCBI Taxonomy" id="282301"/>
    <lineage>
        <taxon>Eukaryota</taxon>
        <taxon>Metazoa</taxon>
        <taxon>Spiralia</taxon>
        <taxon>Lophotrochozoa</taxon>
        <taxon>Platyhelminthes</taxon>
        <taxon>Rhabditophora</taxon>
        <taxon>Macrostomorpha</taxon>
        <taxon>Macrostomida</taxon>
        <taxon>Macrostomidae</taxon>
        <taxon>Macrostomum</taxon>
    </lineage>
</organism>
<dbReference type="InterPro" id="IPR049083">
    <property type="entry name" value="TACO1_YebC_N"/>
</dbReference>
<dbReference type="InterPro" id="IPR048300">
    <property type="entry name" value="TACO1_YebC-like_2nd/3rd_dom"/>
</dbReference>
<name>A0A267E806_9PLAT</name>